<gene>
    <name evidence="4" type="ORF">HNR09_002092</name>
</gene>
<organism evidence="4 5">
    <name type="scientific">Nesterenkonia xinjiangensis</name>
    <dbReference type="NCBI Taxonomy" id="225327"/>
    <lineage>
        <taxon>Bacteria</taxon>
        <taxon>Bacillati</taxon>
        <taxon>Actinomycetota</taxon>
        <taxon>Actinomycetes</taxon>
        <taxon>Micrococcales</taxon>
        <taxon>Micrococcaceae</taxon>
        <taxon>Nesterenkonia</taxon>
    </lineage>
</organism>
<dbReference type="EMBL" id="JACCFY010000001">
    <property type="protein sequence ID" value="NYJ78681.1"/>
    <property type="molecule type" value="Genomic_DNA"/>
</dbReference>
<comment type="caution">
    <text evidence="4">The sequence shown here is derived from an EMBL/GenBank/DDBJ whole genome shotgun (WGS) entry which is preliminary data.</text>
</comment>
<dbReference type="Gene3D" id="3.40.50.1980">
    <property type="entry name" value="Nitrogenase molybdenum iron protein domain"/>
    <property type="match status" value="2"/>
</dbReference>
<dbReference type="RefSeq" id="WP_246348793.1">
    <property type="nucleotide sequence ID" value="NZ_BAAALL010000005.1"/>
</dbReference>
<evidence type="ECO:0000256" key="2">
    <source>
        <dbReference type="SAM" id="MobiDB-lite"/>
    </source>
</evidence>
<dbReference type="PANTHER" id="PTHR30535">
    <property type="entry name" value="VITAMIN B12-BINDING PROTEIN"/>
    <property type="match status" value="1"/>
</dbReference>
<evidence type="ECO:0000259" key="3">
    <source>
        <dbReference type="PROSITE" id="PS50983"/>
    </source>
</evidence>
<dbReference type="PANTHER" id="PTHR30535:SF7">
    <property type="entry name" value="IRON(III) DICITRATE-BINDING PROTEIN"/>
    <property type="match status" value="1"/>
</dbReference>
<reference evidence="4 5" key="1">
    <citation type="submission" date="2020-07" db="EMBL/GenBank/DDBJ databases">
        <title>Sequencing the genomes of 1000 actinobacteria strains.</title>
        <authorList>
            <person name="Klenk H.-P."/>
        </authorList>
    </citation>
    <scope>NUCLEOTIDE SEQUENCE [LARGE SCALE GENOMIC DNA]</scope>
    <source>
        <strain evidence="4 5">DSM 15475</strain>
    </source>
</reference>
<dbReference type="Proteomes" id="UP000535437">
    <property type="component" value="Unassembled WGS sequence"/>
</dbReference>
<dbReference type="AlphaFoldDB" id="A0A7Z0K9H0"/>
<accession>A0A7Z0K9H0</accession>
<dbReference type="Pfam" id="PF01497">
    <property type="entry name" value="Peripla_BP_2"/>
    <property type="match status" value="1"/>
</dbReference>
<comment type="similarity">
    <text evidence="1">Belongs to the bacterial solute-binding protein 8 family.</text>
</comment>
<dbReference type="PROSITE" id="PS50983">
    <property type="entry name" value="FE_B12_PBP"/>
    <property type="match status" value="1"/>
</dbReference>
<evidence type="ECO:0000313" key="4">
    <source>
        <dbReference type="EMBL" id="NYJ78681.1"/>
    </source>
</evidence>
<dbReference type="SUPFAM" id="SSF53807">
    <property type="entry name" value="Helical backbone' metal receptor"/>
    <property type="match status" value="1"/>
</dbReference>
<proteinExistence type="inferred from homology"/>
<dbReference type="InterPro" id="IPR002491">
    <property type="entry name" value="ABC_transptr_periplasmic_BD"/>
</dbReference>
<evidence type="ECO:0000313" key="5">
    <source>
        <dbReference type="Proteomes" id="UP000535437"/>
    </source>
</evidence>
<feature type="compositionally biased region" description="Polar residues" evidence="2">
    <location>
        <begin position="28"/>
        <end position="37"/>
    </location>
</feature>
<sequence>MITSVAVAAALAVTITGCGPSEPVAETDTGQDTTAEGSTEYPLTLENCGREITVEAPPEQVVSLDQNSTEILLSLGLEERIVGTASWTDPVLPALAEAEEDVPRLSDDAPTYEVVLDTDPDLITASFGRHFTQEGGVASRERFSETGMESYLSPTDCEDGTSINGGGSRTRMLEVETLYSEIRELAEIFDVPSRGEKLVEDLQERADDALDGVDADGLTVAFWFADTRTPYMAGGYGSAARLAEMSGLENVLADTPDDWPAVGWETVVEKDPDVLVLGDLQRARFPGDLLEDKVEFLGSDPLTRTLDAVEEEDYIALHGAEMNPSIRFVDGLEKVSEFLKERDAE</sequence>
<evidence type="ECO:0000256" key="1">
    <source>
        <dbReference type="ARBA" id="ARBA00008814"/>
    </source>
</evidence>
<name>A0A7Z0K9H0_9MICC</name>
<keyword evidence="5" id="KW-1185">Reference proteome</keyword>
<feature type="region of interest" description="Disordered" evidence="2">
    <location>
        <begin position="149"/>
        <end position="168"/>
    </location>
</feature>
<feature type="region of interest" description="Disordered" evidence="2">
    <location>
        <begin position="18"/>
        <end position="37"/>
    </location>
</feature>
<protein>
    <submittedName>
        <fullName evidence="4">Iron complex transport system substrate-binding protein</fullName>
    </submittedName>
</protein>
<feature type="domain" description="Fe/B12 periplasmic-binding" evidence="3">
    <location>
        <begin position="60"/>
        <end position="345"/>
    </location>
</feature>
<dbReference type="InterPro" id="IPR050902">
    <property type="entry name" value="ABC_Transporter_SBP"/>
</dbReference>